<sequence>MKKNVMALSIAAMIGGLGFAGAASADVIVGTFAGTSTAASIAAGTLAKPTATNLEVTRAGVGHALIVPYFNAQNGNMTVLHVTNTDQVNGKVAKVRFRSASNSDDLLDFQVFLSPGDVWTAAVTADANGLAQIVTADNTCTVPALASGTPQSFNNSSARLPSYLTEAQRNALTREGYVEIFNVADITAVKAWDTNGALNAAGPNRSPLYNATKHASGVAPCSVAGSAARTLLNSAAIADYTTELAAATAGLDSSTGGLMGDWYIINVPQTTTFSGAATAIVANTGAGTAGAIGNFRHFAQLGNNLVTGNADGANGVTADPLFRNLNVFDAAGAKVTTAALTMLNYDAPDLSTPFFSAASSANTLLQSTNLLTALSVKSITNQYALDASITAKTDWVFSMPARRYNVAANYAAVTGTTGATGPTTANAKYRLFTDLNANGTQAGEWFYPAVSADYTTGAGTYKAGGNTTVDTAGNICVFADGQKFYDREETSATAGPVFSPGTASSVSFCGEVSVLAFQDTGTSVLGASVARNTVTSGFYTNGWGVIDTTNAAQGLPLVGEAFIKLSNPQAGTGVSGTYGINWAHRFTK</sequence>
<accession>A0AAJ2F0R1</accession>
<evidence type="ECO:0000313" key="3">
    <source>
        <dbReference type="EMBL" id="MDR6836201.1"/>
    </source>
</evidence>
<proteinExistence type="predicted"/>
<dbReference type="AlphaFoldDB" id="A0AAJ2F0R1"/>
<protein>
    <recommendedName>
        <fullName evidence="6">Cell surface protein</fullName>
    </recommendedName>
</protein>
<dbReference type="Proteomes" id="UP001253458">
    <property type="component" value="Unassembled WGS sequence"/>
</dbReference>
<evidence type="ECO:0000313" key="2">
    <source>
        <dbReference type="EMBL" id="MDR6765764.1"/>
    </source>
</evidence>
<comment type="caution">
    <text evidence="2">The sequence shown here is derived from an EMBL/GenBank/DDBJ whole genome shotgun (WGS) entry which is preliminary data.</text>
</comment>
<reference evidence="2 4" key="1">
    <citation type="submission" date="2023-07" db="EMBL/GenBank/DDBJ databases">
        <title>Sorghum-associated microbial communities from plants grown in Nebraska, USA.</title>
        <authorList>
            <person name="Schachtman D."/>
        </authorList>
    </citation>
    <scope>NUCLEOTIDE SEQUENCE</scope>
    <source>
        <strain evidence="3 4">BE105</strain>
        <strain evidence="2">BE69</strain>
    </source>
</reference>
<keyword evidence="4" id="KW-1185">Reference proteome</keyword>
<organism evidence="2 5">
    <name type="scientific">Acidovorax delafieldii</name>
    <name type="common">Pseudomonas delafieldii</name>
    <dbReference type="NCBI Taxonomy" id="47920"/>
    <lineage>
        <taxon>Bacteria</taxon>
        <taxon>Pseudomonadati</taxon>
        <taxon>Pseudomonadota</taxon>
        <taxon>Betaproteobacteria</taxon>
        <taxon>Burkholderiales</taxon>
        <taxon>Comamonadaceae</taxon>
        <taxon>Acidovorax</taxon>
    </lineage>
</organism>
<dbReference type="RefSeq" id="WP_209816255.1">
    <property type="nucleotide sequence ID" value="NZ_JAVDTL010000001.1"/>
</dbReference>
<dbReference type="EMBL" id="JAVDTS010000001">
    <property type="protein sequence ID" value="MDR6836201.1"/>
    <property type="molecule type" value="Genomic_DNA"/>
</dbReference>
<evidence type="ECO:0008006" key="6">
    <source>
        <dbReference type="Google" id="ProtNLM"/>
    </source>
</evidence>
<name>A0AAJ2F0R1_ACIDE</name>
<gene>
    <name evidence="2" type="ORF">J2W88_001022</name>
    <name evidence="3" type="ORF">J2W93_001022</name>
</gene>
<evidence type="ECO:0000313" key="5">
    <source>
        <dbReference type="Proteomes" id="UP001253458"/>
    </source>
</evidence>
<feature type="chain" id="PRO_5042502691" description="Cell surface protein" evidence="1">
    <location>
        <begin position="26"/>
        <end position="588"/>
    </location>
</feature>
<dbReference type="Proteomes" id="UP001249076">
    <property type="component" value="Unassembled WGS sequence"/>
</dbReference>
<evidence type="ECO:0000256" key="1">
    <source>
        <dbReference type="SAM" id="SignalP"/>
    </source>
</evidence>
<feature type="signal peptide" evidence="1">
    <location>
        <begin position="1"/>
        <end position="25"/>
    </location>
</feature>
<keyword evidence="1" id="KW-0732">Signal</keyword>
<evidence type="ECO:0000313" key="4">
    <source>
        <dbReference type="Proteomes" id="UP001249076"/>
    </source>
</evidence>
<dbReference type="EMBL" id="JAVDTL010000001">
    <property type="protein sequence ID" value="MDR6765764.1"/>
    <property type="molecule type" value="Genomic_DNA"/>
</dbReference>